<gene>
    <name evidence="2" type="ORF">DEM25_017475</name>
</gene>
<evidence type="ECO:0000259" key="1">
    <source>
        <dbReference type="SMART" id="SM00382"/>
    </source>
</evidence>
<evidence type="ECO:0000313" key="3">
    <source>
        <dbReference type="Proteomes" id="UP000246132"/>
    </source>
</evidence>
<reference evidence="2 3" key="1">
    <citation type="journal article" date="2018" name="Int. J. Syst. Bacteriol.">
        <title>Oceaniradius stylonemae gen. nov., sp. nov., isolated from a red alga, Stylonema cornu-cervi.</title>
        <authorList>
            <person name="Jeong S."/>
        </authorList>
    </citation>
    <scope>NUCLEOTIDE SEQUENCE [LARGE SCALE GENOMIC DNA]</scope>
    <source>
        <strain evidence="2 3">StC1</strain>
    </source>
</reference>
<dbReference type="NCBIfam" id="NF006746">
    <property type="entry name" value="PRK09270.1-5"/>
    <property type="match status" value="1"/>
</dbReference>
<dbReference type="AlphaFoldDB" id="A0A3A8AFC4"/>
<dbReference type="EMBL" id="QFWV02000022">
    <property type="protein sequence ID" value="RKF05328.1"/>
    <property type="molecule type" value="Genomic_DNA"/>
</dbReference>
<dbReference type="InterPro" id="IPR027417">
    <property type="entry name" value="P-loop_NTPase"/>
</dbReference>
<name>A0A3A8AFC4_9HYPH</name>
<keyword evidence="2" id="KW-0808">Transferase</keyword>
<dbReference type="Proteomes" id="UP000246132">
    <property type="component" value="Unassembled WGS sequence"/>
</dbReference>
<keyword evidence="3" id="KW-1185">Reference proteome</keyword>
<dbReference type="RefSeq" id="WP_109767236.1">
    <property type="nucleotide sequence ID" value="NZ_JASHJQ010000002.1"/>
</dbReference>
<protein>
    <submittedName>
        <fullName evidence="2">Nucleoside/nucleotide kinase family protein</fullName>
    </submittedName>
</protein>
<dbReference type="OrthoDB" id="3192509at2"/>
<feature type="domain" description="AAA+ ATPase" evidence="1">
    <location>
        <begin position="24"/>
        <end position="200"/>
    </location>
</feature>
<comment type="caution">
    <text evidence="2">The sequence shown here is derived from an EMBL/GenBank/DDBJ whole genome shotgun (WGS) entry which is preliminary data.</text>
</comment>
<dbReference type="InterPro" id="IPR003593">
    <property type="entry name" value="AAA+_ATPase"/>
</dbReference>
<evidence type="ECO:0000313" key="2">
    <source>
        <dbReference type="EMBL" id="RKF05328.1"/>
    </source>
</evidence>
<accession>A0A3A8AFC4</accession>
<dbReference type="Gene3D" id="3.40.50.300">
    <property type="entry name" value="P-loop containing nucleotide triphosphate hydrolases"/>
    <property type="match status" value="1"/>
</dbReference>
<organism evidence="2 3">
    <name type="scientific">Oceaniradius stylonematis</name>
    <dbReference type="NCBI Taxonomy" id="2184161"/>
    <lineage>
        <taxon>Bacteria</taxon>
        <taxon>Pseudomonadati</taxon>
        <taxon>Pseudomonadota</taxon>
        <taxon>Alphaproteobacteria</taxon>
        <taxon>Hyphomicrobiales</taxon>
        <taxon>Ahrensiaceae</taxon>
        <taxon>Oceaniradius</taxon>
    </lineage>
</organism>
<dbReference type="SMART" id="SM00382">
    <property type="entry name" value="AAA"/>
    <property type="match status" value="1"/>
</dbReference>
<dbReference type="SUPFAM" id="SSF52540">
    <property type="entry name" value="P-loop containing nucleoside triphosphate hydrolases"/>
    <property type="match status" value="1"/>
</dbReference>
<dbReference type="GO" id="GO:0016301">
    <property type="term" value="F:kinase activity"/>
    <property type="evidence" value="ECO:0007669"/>
    <property type="project" value="UniProtKB-KW"/>
</dbReference>
<keyword evidence="2" id="KW-0418">Kinase</keyword>
<dbReference type="PANTHER" id="PTHR10285">
    <property type="entry name" value="URIDINE KINASE"/>
    <property type="match status" value="1"/>
</dbReference>
<proteinExistence type="predicted"/>
<sequence length="211" mass="22406">MADTRLDNLARVLAAVRARRVPGRRLMVAIAGPPGSGKSTLATELVGALNEGGGGSAALLPMDGYHLDNRILEQKGLLARKGAPETFDADGFCRMVALIRGAQGDVVHPVFDRKADLAIAGAAIIARSVEVVVIEGNYLLLCDEPWRGAQAHYDLTVFVAPAMPTLSERLVERWLALGHDRDAAIGRAERNDLPNAGLVLEQSVGADIILT</sequence>